<dbReference type="GO" id="GO:0033612">
    <property type="term" value="F:receptor serine/threonine kinase binding"/>
    <property type="evidence" value="ECO:0007669"/>
    <property type="project" value="InterPro"/>
</dbReference>
<gene>
    <name evidence="2" type="ORF">QVD17_17306</name>
</gene>
<evidence type="ECO:0000256" key="1">
    <source>
        <dbReference type="SAM" id="MobiDB-lite"/>
    </source>
</evidence>
<organism evidence="2 3">
    <name type="scientific">Tagetes erecta</name>
    <name type="common">African marigold</name>
    <dbReference type="NCBI Taxonomy" id="13708"/>
    <lineage>
        <taxon>Eukaryota</taxon>
        <taxon>Viridiplantae</taxon>
        <taxon>Streptophyta</taxon>
        <taxon>Embryophyta</taxon>
        <taxon>Tracheophyta</taxon>
        <taxon>Spermatophyta</taxon>
        <taxon>Magnoliopsida</taxon>
        <taxon>eudicotyledons</taxon>
        <taxon>Gunneridae</taxon>
        <taxon>Pentapetalae</taxon>
        <taxon>asterids</taxon>
        <taxon>campanulids</taxon>
        <taxon>Asterales</taxon>
        <taxon>Asteraceae</taxon>
        <taxon>Asteroideae</taxon>
        <taxon>Heliantheae alliance</taxon>
        <taxon>Tageteae</taxon>
        <taxon>Tagetes</taxon>
    </lineage>
</organism>
<dbReference type="InterPro" id="IPR037495">
    <property type="entry name" value="CLE41/42/44"/>
</dbReference>
<evidence type="ECO:0008006" key="4">
    <source>
        <dbReference type="Google" id="ProtNLM"/>
    </source>
</evidence>
<proteinExistence type="predicted"/>
<name>A0AAD8KWG7_TARER</name>
<feature type="compositionally biased region" description="Basic residues" evidence="1">
    <location>
        <begin position="79"/>
        <end position="89"/>
    </location>
</feature>
<evidence type="ECO:0000313" key="3">
    <source>
        <dbReference type="Proteomes" id="UP001229421"/>
    </source>
</evidence>
<feature type="region of interest" description="Disordered" evidence="1">
    <location>
        <begin position="45"/>
        <end position="110"/>
    </location>
</feature>
<comment type="caution">
    <text evidence="2">The sequence shown here is derived from an EMBL/GenBank/DDBJ whole genome shotgun (WGS) entry which is preliminary data.</text>
</comment>
<evidence type="ECO:0000313" key="2">
    <source>
        <dbReference type="EMBL" id="KAK1428471.1"/>
    </source>
</evidence>
<sequence>MAKLRSSLQISQLSNPRSCSSLFCLALLIFIFLIMLLQSSTSMAVASLPAEPTTGSHDEPSRSTTAAATTTTTTEFRPKRAHHQSHPKPTRSFEAGAHEVPSGPNPISNR</sequence>
<accession>A0AAD8KWG7</accession>
<dbReference type="GO" id="GO:0010089">
    <property type="term" value="P:xylem development"/>
    <property type="evidence" value="ECO:0007669"/>
    <property type="project" value="InterPro"/>
</dbReference>
<keyword evidence="3" id="KW-1185">Reference proteome</keyword>
<dbReference type="AlphaFoldDB" id="A0AAD8KWG7"/>
<dbReference type="PANTHER" id="PTHR35301:SF3">
    <property type="entry name" value="CLE03 PROTEIN"/>
    <property type="match status" value="1"/>
</dbReference>
<reference evidence="2" key="1">
    <citation type="journal article" date="2023" name="bioRxiv">
        <title>Improved chromosome-level genome assembly for marigold (Tagetes erecta).</title>
        <authorList>
            <person name="Jiang F."/>
            <person name="Yuan L."/>
            <person name="Wang S."/>
            <person name="Wang H."/>
            <person name="Xu D."/>
            <person name="Wang A."/>
            <person name="Fan W."/>
        </authorList>
    </citation>
    <scope>NUCLEOTIDE SEQUENCE</scope>
    <source>
        <strain evidence="2">WSJ</strain>
        <tissue evidence="2">Leaf</tissue>
    </source>
</reference>
<dbReference type="Proteomes" id="UP001229421">
    <property type="component" value="Unassembled WGS sequence"/>
</dbReference>
<dbReference type="GO" id="GO:0048046">
    <property type="term" value="C:apoplast"/>
    <property type="evidence" value="ECO:0007669"/>
    <property type="project" value="TreeGrafter"/>
</dbReference>
<protein>
    <recommendedName>
        <fullName evidence="4">CLAVATA3/ESR (CLE)-related protein 44</fullName>
    </recommendedName>
</protein>
<dbReference type="PANTHER" id="PTHR35301">
    <property type="entry name" value="CLAVATA3/ESR (CLE)-RELATED PROTEIN 41-RELATED"/>
    <property type="match status" value="1"/>
</dbReference>
<feature type="compositionally biased region" description="Low complexity" evidence="1">
    <location>
        <begin position="64"/>
        <end position="74"/>
    </location>
</feature>
<dbReference type="EMBL" id="JAUHHV010000004">
    <property type="protein sequence ID" value="KAK1428471.1"/>
    <property type="molecule type" value="Genomic_DNA"/>
</dbReference>